<evidence type="ECO:0000256" key="5">
    <source>
        <dbReference type="SAM" id="SignalP"/>
    </source>
</evidence>
<evidence type="ECO:0000256" key="2">
    <source>
        <dbReference type="ARBA" id="ARBA00022448"/>
    </source>
</evidence>
<dbReference type="Gene3D" id="3.40.50.2300">
    <property type="match status" value="2"/>
</dbReference>
<feature type="domain" description="Leucine-binding protein" evidence="6">
    <location>
        <begin position="38"/>
        <end position="390"/>
    </location>
</feature>
<dbReference type="Pfam" id="PF13458">
    <property type="entry name" value="Peripla_BP_6"/>
    <property type="match status" value="1"/>
</dbReference>
<keyword evidence="2" id="KW-0813">Transport</keyword>
<dbReference type="RefSeq" id="WP_270154479.1">
    <property type="nucleotide sequence ID" value="NZ_JAPNNL010000026.1"/>
</dbReference>
<dbReference type="PANTHER" id="PTHR30483:SF37">
    <property type="entry name" value="ABC TRANSPORTER SUBSTRATE-BINDING PROTEIN"/>
    <property type="match status" value="1"/>
</dbReference>
<evidence type="ECO:0000313" key="7">
    <source>
        <dbReference type="EMBL" id="MDA0633671.1"/>
    </source>
</evidence>
<accession>A0ABT4S9R6</accession>
<dbReference type="InterPro" id="IPR051010">
    <property type="entry name" value="BCAA_transport"/>
</dbReference>
<dbReference type="InterPro" id="IPR028082">
    <property type="entry name" value="Peripla_BP_I"/>
</dbReference>
<dbReference type="PRINTS" id="PR00337">
    <property type="entry name" value="LEUILEVALBP"/>
</dbReference>
<dbReference type="Proteomes" id="UP001144036">
    <property type="component" value="Unassembled WGS sequence"/>
</dbReference>
<feature type="chain" id="PRO_5046271527" evidence="5">
    <location>
        <begin position="20"/>
        <end position="410"/>
    </location>
</feature>
<comment type="similarity">
    <text evidence="1">Belongs to the leucine-binding protein family.</text>
</comment>
<reference evidence="7" key="1">
    <citation type="submission" date="2022-11" db="EMBL/GenBank/DDBJ databases">
        <title>Nonomuraea corallina sp. nov., a new species of the genus Nonomuraea isolated from sea side sediment in Thai sea.</title>
        <authorList>
            <person name="Ngamcharungchit C."/>
            <person name="Matsumoto A."/>
            <person name="Suriyachadkun C."/>
            <person name="Panbangred W."/>
            <person name="Inahashi Y."/>
            <person name="Intra B."/>
        </authorList>
    </citation>
    <scope>NUCLEOTIDE SEQUENCE</scope>
    <source>
        <strain evidence="7">MCN248</strain>
    </source>
</reference>
<comment type="caution">
    <text evidence="7">The sequence shown here is derived from an EMBL/GenBank/DDBJ whole genome shotgun (WGS) entry which is preliminary data.</text>
</comment>
<dbReference type="CDD" id="cd06340">
    <property type="entry name" value="PBP1_ABC_ligand_binding-like"/>
    <property type="match status" value="1"/>
</dbReference>
<name>A0ABT4S9R6_9ACTN</name>
<keyword evidence="3 5" id="KW-0732">Signal</keyword>
<evidence type="ECO:0000313" key="8">
    <source>
        <dbReference type="Proteomes" id="UP001144036"/>
    </source>
</evidence>
<evidence type="ECO:0000256" key="4">
    <source>
        <dbReference type="ARBA" id="ARBA00022970"/>
    </source>
</evidence>
<gene>
    <name evidence="7" type="ORF">OUY22_09600</name>
</gene>
<dbReference type="InterPro" id="IPR028081">
    <property type="entry name" value="Leu-bd"/>
</dbReference>
<dbReference type="InterPro" id="IPR000709">
    <property type="entry name" value="Leu_Ile_Val-bd"/>
</dbReference>
<dbReference type="SUPFAM" id="SSF53822">
    <property type="entry name" value="Periplasmic binding protein-like I"/>
    <property type="match status" value="1"/>
</dbReference>
<proteinExistence type="inferred from homology"/>
<sequence length="410" mass="42780">MRLKSCIAIGTFLALTVTACGGSAPGGGAPDAADASGTIKIGSIHPLTGALAFDGQQMSKAVKLAAEEINNAGGIKSLGGAKLEILGADSQGKPEVGQSEAQRLTQAGAVALVGPYQSAVAAQVATVAERNKVPFVIDVASADDILKQGYTYTFRLQPSSDTLGRYGARYLKELADRTGQKVTKVAYLHEQTDYGTSTFKSFSDEAAKLGLEVGPQITYDALKASDLTTELTKVKAAGVDALAVTGYYRDGLLTAKAIASVQPEVKIVLGVSHGAFSSPVFPRDGGAVAEGIYDSNFNYDATKPESKAVLDAFQAKHGEELRFIPFTSYECVRLIAAALEKAASRDPVKIREALAGISFETVLAFDGPVEFDESGQNKNATPVVLQVQDGKVVPVHPAAKAVAEPRPAAE</sequence>
<dbReference type="EMBL" id="JAPNNL010000026">
    <property type="protein sequence ID" value="MDA0633671.1"/>
    <property type="molecule type" value="Genomic_DNA"/>
</dbReference>
<dbReference type="PANTHER" id="PTHR30483">
    <property type="entry name" value="LEUCINE-SPECIFIC-BINDING PROTEIN"/>
    <property type="match status" value="1"/>
</dbReference>
<evidence type="ECO:0000259" key="6">
    <source>
        <dbReference type="Pfam" id="PF13458"/>
    </source>
</evidence>
<organism evidence="7 8">
    <name type="scientific">Nonomuraea corallina</name>
    <dbReference type="NCBI Taxonomy" id="2989783"/>
    <lineage>
        <taxon>Bacteria</taxon>
        <taxon>Bacillati</taxon>
        <taxon>Actinomycetota</taxon>
        <taxon>Actinomycetes</taxon>
        <taxon>Streptosporangiales</taxon>
        <taxon>Streptosporangiaceae</taxon>
        <taxon>Nonomuraea</taxon>
    </lineage>
</organism>
<feature type="signal peptide" evidence="5">
    <location>
        <begin position="1"/>
        <end position="19"/>
    </location>
</feature>
<evidence type="ECO:0000256" key="1">
    <source>
        <dbReference type="ARBA" id="ARBA00010062"/>
    </source>
</evidence>
<evidence type="ECO:0000256" key="3">
    <source>
        <dbReference type="ARBA" id="ARBA00022729"/>
    </source>
</evidence>
<dbReference type="PROSITE" id="PS51257">
    <property type="entry name" value="PROKAR_LIPOPROTEIN"/>
    <property type="match status" value="1"/>
</dbReference>
<keyword evidence="8" id="KW-1185">Reference proteome</keyword>
<keyword evidence="4" id="KW-0029">Amino-acid transport</keyword>
<protein>
    <submittedName>
        <fullName evidence="7">ABC transporter substrate-binding protein</fullName>
    </submittedName>
</protein>